<organism evidence="1 2">
    <name type="scientific">Trichuris muris</name>
    <name type="common">Mouse whipworm</name>
    <dbReference type="NCBI Taxonomy" id="70415"/>
    <lineage>
        <taxon>Eukaryota</taxon>
        <taxon>Metazoa</taxon>
        <taxon>Ecdysozoa</taxon>
        <taxon>Nematoda</taxon>
        <taxon>Enoplea</taxon>
        <taxon>Dorylaimia</taxon>
        <taxon>Trichinellida</taxon>
        <taxon>Trichuridae</taxon>
        <taxon>Trichuris</taxon>
    </lineage>
</organism>
<evidence type="ECO:0000313" key="2">
    <source>
        <dbReference type="WBParaSite" id="TMUE_0000000701.1"/>
    </source>
</evidence>
<dbReference type="WBParaSite" id="TMUE_0000000701.1">
    <property type="protein sequence ID" value="TMUE_0000000701.1"/>
    <property type="gene ID" value="WBGene00296626"/>
</dbReference>
<reference evidence="2" key="1">
    <citation type="submission" date="2019-12" db="UniProtKB">
        <authorList>
            <consortium name="WormBaseParasite"/>
        </authorList>
    </citation>
    <scope>IDENTIFICATION</scope>
</reference>
<dbReference type="AlphaFoldDB" id="A0A5S6Q0G3"/>
<name>A0A5S6Q0G3_TRIMR</name>
<protein>
    <submittedName>
        <fullName evidence="2">Uncharacterized protein</fullName>
    </submittedName>
</protein>
<keyword evidence="1" id="KW-1185">Reference proteome</keyword>
<accession>A0A5S6Q0G3</accession>
<dbReference type="Proteomes" id="UP000046395">
    <property type="component" value="Unassembled WGS sequence"/>
</dbReference>
<evidence type="ECO:0000313" key="1">
    <source>
        <dbReference type="Proteomes" id="UP000046395"/>
    </source>
</evidence>
<proteinExistence type="predicted"/>
<sequence>MEAYAEKPLGQHGVRLHETDCHMVSVADLTRVMMCRLGEKGFKLKPSALMASFKRLFPFSAVCVRPHRSIVSKLFTIGMSREPRSGTRGGGPKGKASPAYERKGAVDEQAASSSATYLSAQAKLPSFGLSYGKSENSGPHSYCMVDLRLYDRRRKTRAKRIAGKGYGFKQACVMQAYGEKALG</sequence>